<dbReference type="InterPro" id="IPR011049">
    <property type="entry name" value="Serralysin-like_metalloprot_C"/>
</dbReference>
<dbReference type="SUPFAM" id="SSF51120">
    <property type="entry name" value="beta-Roll"/>
    <property type="match status" value="6"/>
</dbReference>
<dbReference type="PANTHER" id="PTHR38340:SF1">
    <property type="entry name" value="S-LAYER PROTEIN"/>
    <property type="match status" value="1"/>
</dbReference>
<evidence type="ECO:0000256" key="3">
    <source>
        <dbReference type="ARBA" id="ARBA00022837"/>
    </source>
</evidence>
<dbReference type="GO" id="GO:0005509">
    <property type="term" value="F:calcium ion binding"/>
    <property type="evidence" value="ECO:0007669"/>
    <property type="project" value="InterPro"/>
</dbReference>
<evidence type="ECO:0000256" key="1">
    <source>
        <dbReference type="ARBA" id="ARBA00004613"/>
    </source>
</evidence>
<evidence type="ECO:0000259" key="4">
    <source>
        <dbReference type="Pfam" id="PF06594"/>
    </source>
</evidence>
<keyword evidence="3" id="KW-0106">Calcium</keyword>
<dbReference type="Pfam" id="PF06594">
    <property type="entry name" value="HCBP_related"/>
    <property type="match status" value="1"/>
</dbReference>
<feature type="domain" description="Haemolysin-type calcium binding-related" evidence="4">
    <location>
        <begin position="985"/>
        <end position="1022"/>
    </location>
</feature>
<dbReference type="Pfam" id="PF00353">
    <property type="entry name" value="HemolysinCabind"/>
    <property type="match status" value="6"/>
</dbReference>
<dbReference type="PROSITE" id="PS00330">
    <property type="entry name" value="HEMOLYSIN_CALCIUM"/>
    <property type="match status" value="8"/>
</dbReference>
<dbReference type="InterPro" id="IPR050557">
    <property type="entry name" value="RTX_toxin/Mannuronan_C5-epim"/>
</dbReference>
<dbReference type="GO" id="GO:0005576">
    <property type="term" value="C:extracellular region"/>
    <property type="evidence" value="ECO:0007669"/>
    <property type="project" value="UniProtKB-SubCell"/>
</dbReference>
<sequence>MVKNHHLIYVIEEYINSSIADKKQLINNLIFEWTETTSVTKDSRGSYIDARKVATLENLTGQPFLQQGRNSNPTRDAAKLLEEEFDKFADYVAAQIDSQSIYKEIFTITSFNINEKGELEFDWSKINTKIEKTFVEYDMEKLIHLLKTYQNLAIYNQKFEALIKTNLTQLAENNPILKSVINHHIIEGDDSDNVIESTNEKELIYTGNGNDIIRANLGDDTLIGGQGNDILKGGFGADTYLFSKGHGQDTIFEDSNYSNREHDIDTLQFIDVNFDEVKFSRESNDLILFGYSKNDSIRINKFYVHEDYQIDRFTFADQALTRDELKNNSIMKLYGTENNDIINDWQGSTTIFGGDGDDIINAVQGDDTLIGGQGNDILKGGFGADTYLFSKGHGQDTIFEDSNYSNREHDIDTLQFIDVNFDEVKFSRESNDLILFGYSENDSIRINKFYVHEDYQIDRFIFADKIVTRDELKNGNVMRLYGTNGDDEIIDWQGNSILIGEKGNDILRGNFGADTYLFSKGHGQDTIFEDGNYSNREHDIDTLQFIDVNFDEVKFSRESNDLILFGYSENDSIRINKFYAHEDYQIDRFTFADQALTRDELKNNSIMKLYGTENNDIINDWQGSTTIFGGDGDDIINAVQGDDTLIGGQGNDILKGGFGADTYLFSKGHGQDTIFEDSNYSNREHDIDTLQFIDVNFDEVKFSRESNDLILFGYSENDSIRINKFYAHEDYQIDRFIFADKIVTRDELKNGNVMRLYGTNGDDEIIDWQGNSILIGEKGNDILRGNFGADTYLFSKGHGQDTIFEDSNYSNREHDIDTLQFIDVNFDEVKFSRESNDLILFGYSKNDSIRINKFYVHEDYQIDRFTFADQALTRDELKNNSIMKLYGTENNDIINDWQGSTTIFGGDGDDIINAVQGDDTLIGGQGNDILKGGFGADTYLFSKGHGQDTIFEDSNYSNRDYDIDSLIFTDIEDISDLYFSKNNNDLIIQSLLQKDKITIKDWYNHNDHKIEQIKFANSAELNIHQTEKLVKETMEILPQYTADNFSPLDLQQFKSHINQVIEVL</sequence>
<evidence type="ECO:0000256" key="2">
    <source>
        <dbReference type="ARBA" id="ARBA00022525"/>
    </source>
</evidence>
<dbReference type="EMBL" id="CAAHDN010000018">
    <property type="protein sequence ID" value="VGM96851.1"/>
    <property type="molecule type" value="Genomic_DNA"/>
</dbReference>
<organism evidence="5">
    <name type="scientific">uncultured Avibacterium sp</name>
    <dbReference type="NCBI Taxonomy" id="1936169"/>
    <lineage>
        <taxon>Bacteria</taxon>
        <taxon>Pseudomonadati</taxon>
        <taxon>Pseudomonadota</taxon>
        <taxon>Gammaproteobacteria</taxon>
        <taxon>Pasteurellales</taxon>
        <taxon>Pasteurellaceae</taxon>
        <taxon>Avibacterium</taxon>
        <taxon>environmental samples</taxon>
    </lineage>
</organism>
<dbReference type="PRINTS" id="PR00313">
    <property type="entry name" value="CABNDNGRPT"/>
</dbReference>
<dbReference type="Gene3D" id="2.150.10.10">
    <property type="entry name" value="Serralysin-like metalloprotease, C-terminal"/>
    <property type="match status" value="6"/>
</dbReference>
<reference evidence="5" key="1">
    <citation type="submission" date="2019-03" db="EMBL/GenBank/DDBJ databases">
        <authorList>
            <consortium name="Pathogen Informatics"/>
        </authorList>
    </citation>
    <scope>NUCLEOTIDE SEQUENCE</scope>
    <source>
        <strain evidence="5">Unknown</strain>
    </source>
</reference>
<dbReference type="InterPro" id="IPR001343">
    <property type="entry name" value="Hemolysn_Ca-bd"/>
</dbReference>
<name>A0A486XFN0_9PAST</name>
<gene>
    <name evidence="5" type="primary">cya</name>
    <name evidence="5" type="ORF">NCTC4101_02286</name>
</gene>
<protein>
    <submittedName>
        <fullName evidence="5">Cyclolysin</fullName>
    </submittedName>
</protein>
<dbReference type="InterPro" id="IPR010566">
    <property type="entry name" value="Haemolys_ca-bd"/>
</dbReference>
<dbReference type="PANTHER" id="PTHR38340">
    <property type="entry name" value="S-LAYER PROTEIN"/>
    <property type="match status" value="1"/>
</dbReference>
<dbReference type="InterPro" id="IPR018511">
    <property type="entry name" value="Hemolysin-typ_Ca-bd_CS"/>
</dbReference>
<accession>A0A486XFN0</accession>
<evidence type="ECO:0000313" key="5">
    <source>
        <dbReference type="EMBL" id="VGM96851.1"/>
    </source>
</evidence>
<dbReference type="AlphaFoldDB" id="A0A486XFN0"/>
<comment type="subcellular location">
    <subcellularLocation>
        <location evidence="1">Secreted</location>
    </subcellularLocation>
</comment>
<keyword evidence="2" id="KW-0964">Secreted</keyword>
<proteinExistence type="predicted"/>